<accession>A0A8I0KV16</accession>
<reference evidence="2 3" key="1">
    <citation type="submission" date="2020-08" db="EMBL/GenBank/DDBJ databases">
        <title>Winkia gen. nov., sp. nov., isolated from faeces of the Anser albifrons in China.</title>
        <authorList>
            <person name="Liu Q."/>
        </authorList>
    </citation>
    <scope>NUCLEOTIDE SEQUENCE [LARGE SCALE GENOMIC DNA]</scope>
    <source>
        <strain evidence="2 3">C62</strain>
    </source>
</reference>
<protein>
    <submittedName>
        <fullName evidence="2">SecC motif-containing protein</fullName>
    </submittedName>
</protein>
<feature type="domain" description="DUF5926" evidence="1">
    <location>
        <begin position="2"/>
        <end position="254"/>
    </location>
</feature>
<dbReference type="Pfam" id="PF19348">
    <property type="entry name" value="DUF5926"/>
    <property type="match status" value="1"/>
</dbReference>
<organism evidence="2 3">
    <name type="scientific">Nanchangia anserum</name>
    <dbReference type="NCBI Taxonomy" id="2692125"/>
    <lineage>
        <taxon>Bacteria</taxon>
        <taxon>Bacillati</taxon>
        <taxon>Actinomycetota</taxon>
        <taxon>Actinomycetes</taxon>
        <taxon>Actinomycetales</taxon>
        <taxon>Actinomycetaceae</taxon>
        <taxon>Nanchangia</taxon>
    </lineage>
</organism>
<keyword evidence="3" id="KW-1185">Reference proteome</keyword>
<evidence type="ECO:0000313" key="2">
    <source>
        <dbReference type="EMBL" id="MBD3690278.1"/>
    </source>
</evidence>
<comment type="caution">
    <text evidence="2">The sequence shown here is derived from an EMBL/GenBank/DDBJ whole genome shotgun (WGS) entry which is preliminary data.</text>
</comment>
<name>A0A8I0KV16_9ACTO</name>
<proteinExistence type="predicted"/>
<evidence type="ECO:0000313" key="3">
    <source>
        <dbReference type="Proteomes" id="UP000627538"/>
    </source>
</evidence>
<dbReference type="Proteomes" id="UP000627538">
    <property type="component" value="Unassembled WGS sequence"/>
</dbReference>
<dbReference type="EMBL" id="JACRUO010000003">
    <property type="protein sequence ID" value="MBD3690278.1"/>
    <property type="molecule type" value="Genomic_DNA"/>
</dbReference>
<sequence length="254" mass="27837">MAAMRELLPAATLTLTTTPEYGEREVTFATIVAGTGQAMVRSDGRLLVAMQTRSRTADASHDLGVVVKEMLDVTEQTTTSTINLRQHGPSLQDLFGDTRGTCTIEPDLGFWLAEGDRDEDAQEAIRRTGEEIVPCECVPGQRATYLTTMTHDFVRMVLPDDEDAVVNGLARLRASGELDISDGSLDARFIGAFRMLGLVTPVWEFSRRVNADEIAEAVAALRSRIDEAIARDGALSARERQVREGILSRQVSIR</sequence>
<evidence type="ECO:0000259" key="1">
    <source>
        <dbReference type="Pfam" id="PF19348"/>
    </source>
</evidence>
<gene>
    <name evidence="2" type="ORF">H8R10_08575</name>
</gene>
<dbReference type="InterPro" id="IPR045970">
    <property type="entry name" value="DUF5926"/>
</dbReference>
<dbReference type="AlphaFoldDB" id="A0A8I0KV16"/>